<feature type="signal peptide" evidence="1">
    <location>
        <begin position="1"/>
        <end position="22"/>
    </location>
</feature>
<dbReference type="Gene3D" id="3.40.30.10">
    <property type="entry name" value="Glutaredoxin"/>
    <property type="match status" value="1"/>
</dbReference>
<name>A0A180G756_PUCT1</name>
<dbReference type="InterPro" id="IPR036249">
    <property type="entry name" value="Thioredoxin-like_sf"/>
</dbReference>
<reference evidence="4 5" key="3">
    <citation type="journal article" date="2017" name="G3 (Bethesda)">
        <title>Comparative analysis highlights variable genome content of wheat rusts and divergence of the mating loci.</title>
        <authorList>
            <person name="Cuomo C.A."/>
            <person name="Bakkeren G."/>
            <person name="Khalil H.B."/>
            <person name="Panwar V."/>
            <person name="Joly D."/>
            <person name="Linning R."/>
            <person name="Sakthikumar S."/>
            <person name="Song X."/>
            <person name="Adiconis X."/>
            <person name="Fan L."/>
            <person name="Goldberg J.M."/>
            <person name="Levin J.Z."/>
            <person name="Young S."/>
            <person name="Zeng Q."/>
            <person name="Anikster Y."/>
            <person name="Bruce M."/>
            <person name="Wang M."/>
            <person name="Yin C."/>
            <person name="McCallum B."/>
            <person name="Szabo L.J."/>
            <person name="Hulbert S."/>
            <person name="Chen X."/>
            <person name="Fellers J.P."/>
        </authorList>
    </citation>
    <scope>NUCLEOTIDE SEQUENCE</scope>
    <source>
        <strain evidence="4">isolate 1-1 / race 1 (BBBD)</strain>
        <strain evidence="5">Isolate 1-1 / race 1 (BBBD)</strain>
    </source>
</reference>
<dbReference type="GO" id="GO:0034599">
    <property type="term" value="P:cellular response to oxidative stress"/>
    <property type="evidence" value="ECO:0007669"/>
    <property type="project" value="TreeGrafter"/>
</dbReference>
<dbReference type="PROSITE" id="PS51354">
    <property type="entry name" value="GLUTAREDOXIN_2"/>
    <property type="match status" value="1"/>
</dbReference>
<dbReference type="AlphaFoldDB" id="A0A180G756"/>
<evidence type="ECO:0000313" key="3">
    <source>
        <dbReference type="EMBL" id="OAV88319.1"/>
    </source>
</evidence>
<dbReference type="PANTHER" id="PTHR45694">
    <property type="entry name" value="GLUTAREDOXIN 2"/>
    <property type="match status" value="1"/>
</dbReference>
<dbReference type="GO" id="GO:0005801">
    <property type="term" value="C:cis-Golgi network"/>
    <property type="evidence" value="ECO:0007669"/>
    <property type="project" value="TreeGrafter"/>
</dbReference>
<accession>A0A180G756</accession>
<proteinExistence type="predicted"/>
<gene>
    <name evidence="3" type="ORF">PTTG_29065</name>
</gene>
<dbReference type="PANTHER" id="PTHR45694:SF5">
    <property type="entry name" value="GLUTAREDOXIN 2"/>
    <property type="match status" value="1"/>
</dbReference>
<dbReference type="EMBL" id="ADAS02000187">
    <property type="protein sequence ID" value="OAV88319.1"/>
    <property type="molecule type" value="Genomic_DNA"/>
</dbReference>
<organism evidence="3">
    <name type="scientific">Puccinia triticina (isolate 1-1 / race 1 (BBBD))</name>
    <name type="common">Brown leaf rust fungus</name>
    <dbReference type="NCBI Taxonomy" id="630390"/>
    <lineage>
        <taxon>Eukaryota</taxon>
        <taxon>Fungi</taxon>
        <taxon>Dikarya</taxon>
        <taxon>Basidiomycota</taxon>
        <taxon>Pucciniomycotina</taxon>
        <taxon>Pucciniomycetes</taxon>
        <taxon>Pucciniales</taxon>
        <taxon>Pucciniaceae</taxon>
        <taxon>Puccinia</taxon>
    </lineage>
</organism>
<evidence type="ECO:0000313" key="5">
    <source>
        <dbReference type="Proteomes" id="UP000005240"/>
    </source>
</evidence>
<evidence type="ECO:0000256" key="1">
    <source>
        <dbReference type="SAM" id="SignalP"/>
    </source>
</evidence>
<reference evidence="3" key="1">
    <citation type="submission" date="2009-11" db="EMBL/GenBank/DDBJ databases">
        <authorList>
            <consortium name="The Broad Institute Genome Sequencing Platform"/>
            <person name="Ward D."/>
            <person name="Feldgarden M."/>
            <person name="Earl A."/>
            <person name="Young S.K."/>
            <person name="Zeng Q."/>
            <person name="Koehrsen M."/>
            <person name="Alvarado L."/>
            <person name="Berlin A."/>
            <person name="Bochicchio J."/>
            <person name="Borenstein D."/>
            <person name="Chapman S.B."/>
            <person name="Chen Z."/>
            <person name="Engels R."/>
            <person name="Freedman E."/>
            <person name="Gellesch M."/>
            <person name="Goldberg J."/>
            <person name="Griggs A."/>
            <person name="Gujja S."/>
            <person name="Heilman E."/>
            <person name="Heiman D."/>
            <person name="Hepburn T."/>
            <person name="Howarth C."/>
            <person name="Jen D."/>
            <person name="Larson L."/>
            <person name="Lewis B."/>
            <person name="Mehta T."/>
            <person name="Park D."/>
            <person name="Pearson M."/>
            <person name="Roberts A."/>
            <person name="Saif S."/>
            <person name="Shea T."/>
            <person name="Shenoy N."/>
            <person name="Sisk P."/>
            <person name="Stolte C."/>
            <person name="Sykes S."/>
            <person name="Thomson T."/>
            <person name="Walk T."/>
            <person name="White J."/>
            <person name="Yandava C."/>
            <person name="Izard J."/>
            <person name="Baranova O.V."/>
            <person name="Blanton J.M."/>
            <person name="Tanner A.C."/>
            <person name="Dewhirst F.E."/>
            <person name="Haas B."/>
            <person name="Nusbaum C."/>
            <person name="Birren B."/>
        </authorList>
    </citation>
    <scope>NUCLEOTIDE SEQUENCE [LARGE SCALE GENOMIC DNA]</scope>
    <source>
        <strain evidence="3">1-1 BBBD Race 1</strain>
    </source>
</reference>
<dbReference type="SUPFAM" id="SSF52833">
    <property type="entry name" value="Thioredoxin-like"/>
    <property type="match status" value="1"/>
</dbReference>
<evidence type="ECO:0000313" key="4">
    <source>
        <dbReference type="EnsemblFungi" id="PTTG_29065-t43_1-p1"/>
    </source>
</evidence>
<dbReference type="InterPro" id="IPR002109">
    <property type="entry name" value="Glutaredoxin"/>
</dbReference>
<dbReference type="GO" id="GO:0015038">
    <property type="term" value="F:glutathione disulfide oxidoreductase activity"/>
    <property type="evidence" value="ECO:0007669"/>
    <property type="project" value="TreeGrafter"/>
</dbReference>
<dbReference type="Pfam" id="PF00462">
    <property type="entry name" value="Glutaredoxin"/>
    <property type="match status" value="1"/>
</dbReference>
<dbReference type="STRING" id="630390.A0A180G756"/>
<keyword evidence="1" id="KW-0732">Signal</keyword>
<dbReference type="OrthoDB" id="418495at2759"/>
<feature type="chain" id="PRO_5008109656" evidence="1">
    <location>
        <begin position="23"/>
        <end position="136"/>
    </location>
</feature>
<feature type="domain" description="Glutaredoxin" evidence="2">
    <location>
        <begin position="46"/>
        <end position="116"/>
    </location>
</feature>
<protein>
    <submittedName>
        <fullName evidence="4">Glutaredoxin domain-containing protein</fullName>
    </submittedName>
</protein>
<dbReference type="Proteomes" id="UP000005240">
    <property type="component" value="Unassembled WGS sequence"/>
</dbReference>
<evidence type="ECO:0000259" key="2">
    <source>
        <dbReference type="Pfam" id="PF00462"/>
    </source>
</evidence>
<reference evidence="3" key="2">
    <citation type="submission" date="2016-05" db="EMBL/GenBank/DDBJ databases">
        <title>Comparative analysis highlights variable genome content of wheat rusts and divergence of the mating loci.</title>
        <authorList>
            <person name="Cuomo C.A."/>
            <person name="Bakkeren G."/>
            <person name="Szabo L."/>
            <person name="Khalil H."/>
            <person name="Joly D."/>
            <person name="Goldberg J."/>
            <person name="Young S."/>
            <person name="Zeng Q."/>
            <person name="Fellers J."/>
        </authorList>
    </citation>
    <scope>NUCLEOTIDE SEQUENCE [LARGE SCALE GENOMIC DNA]</scope>
    <source>
        <strain evidence="3">1-1 BBBD Race 1</strain>
    </source>
</reference>
<dbReference type="VEuPathDB" id="FungiDB:PTTG_29065"/>
<keyword evidence="5" id="KW-1185">Reference proteome</keyword>
<reference evidence="4" key="4">
    <citation type="submission" date="2025-05" db="UniProtKB">
        <authorList>
            <consortium name="EnsemblFungi"/>
        </authorList>
    </citation>
    <scope>IDENTIFICATION</scope>
    <source>
        <strain evidence="4">isolate 1-1 / race 1 (BBBD)</strain>
    </source>
</reference>
<dbReference type="EnsemblFungi" id="PTTG_29065-t43_1">
    <property type="protein sequence ID" value="PTTG_29065-t43_1-p1"/>
    <property type="gene ID" value="PTTG_29065"/>
</dbReference>
<sequence>MWSISRMMRTFVHCSLLMSVSAINPPNEPVDEIERTMDSLIASNKIMIFGKSSCKWCKRAKKILGNKLNTLHKEDIKITSFELDLEATGPTMGKVLAERFSLNPFTVPQIFINAQHRGGCEDLMEMEKNGELDELL</sequence>
<dbReference type="GO" id="GO:0005796">
    <property type="term" value="C:Golgi lumen"/>
    <property type="evidence" value="ECO:0007669"/>
    <property type="project" value="TreeGrafter"/>
</dbReference>
<dbReference type="GO" id="GO:0000324">
    <property type="term" value="C:fungal-type vacuole"/>
    <property type="evidence" value="ECO:0007669"/>
    <property type="project" value="TreeGrafter"/>
</dbReference>